<feature type="transmembrane region" description="Helical" evidence="1">
    <location>
        <begin position="93"/>
        <end position="120"/>
    </location>
</feature>
<dbReference type="Proteomes" id="UP000036520">
    <property type="component" value="Chromosome"/>
</dbReference>
<dbReference type="AlphaFoldDB" id="A0A0H4PB23"/>
<name>A0A0H4PB23_9BACT</name>
<feature type="transmembrane region" description="Helical" evidence="1">
    <location>
        <begin position="361"/>
        <end position="380"/>
    </location>
</feature>
<feature type="transmembrane region" description="Helical" evidence="1">
    <location>
        <begin position="190"/>
        <end position="210"/>
    </location>
</feature>
<feature type="transmembrane region" description="Helical" evidence="1">
    <location>
        <begin position="160"/>
        <end position="178"/>
    </location>
</feature>
<dbReference type="PATRIC" id="fig|320787.5.peg.2203"/>
<dbReference type="RefSeq" id="WP_048641757.1">
    <property type="nucleotide sequence ID" value="NZ_CAXBGM010000157.1"/>
</dbReference>
<evidence type="ECO:0000256" key="1">
    <source>
        <dbReference type="SAM" id="Phobius"/>
    </source>
</evidence>
<reference evidence="2 3" key="1">
    <citation type="submission" date="2015-07" db="EMBL/GenBank/DDBJ databases">
        <authorList>
            <person name="Kim K.M."/>
        </authorList>
    </citation>
    <scope>NUCLEOTIDE SEQUENCE [LARGE SCALE GENOMIC DNA]</scope>
    <source>
        <strain evidence="2 3">KCTC 12363</strain>
    </source>
</reference>
<keyword evidence="3" id="KW-1185">Reference proteome</keyword>
<keyword evidence="1" id="KW-0472">Membrane</keyword>
<feature type="transmembrane region" description="Helical" evidence="1">
    <location>
        <begin position="34"/>
        <end position="50"/>
    </location>
</feature>
<keyword evidence="1" id="KW-1133">Transmembrane helix</keyword>
<feature type="transmembrane region" description="Helical" evidence="1">
    <location>
        <begin position="400"/>
        <end position="420"/>
    </location>
</feature>
<evidence type="ECO:0000313" key="2">
    <source>
        <dbReference type="EMBL" id="AKP51424.1"/>
    </source>
</evidence>
<protein>
    <submittedName>
        <fullName evidence="2">Uncharacterized protein</fullName>
    </submittedName>
</protein>
<feature type="transmembrane region" description="Helical" evidence="1">
    <location>
        <begin position="222"/>
        <end position="240"/>
    </location>
</feature>
<gene>
    <name evidence="2" type="ORF">CA2015_1998</name>
</gene>
<proteinExistence type="predicted"/>
<evidence type="ECO:0000313" key="3">
    <source>
        <dbReference type="Proteomes" id="UP000036520"/>
    </source>
</evidence>
<dbReference type="STRING" id="320787.CA2015_1998"/>
<dbReference type="OrthoDB" id="920620at2"/>
<dbReference type="KEGG" id="camu:CA2015_1998"/>
<feature type="transmembrane region" description="Helical" evidence="1">
    <location>
        <begin position="62"/>
        <end position="81"/>
    </location>
</feature>
<feature type="transmembrane region" description="Helical" evidence="1">
    <location>
        <begin position="297"/>
        <end position="316"/>
    </location>
</feature>
<feature type="transmembrane region" description="Helical" evidence="1">
    <location>
        <begin position="132"/>
        <end position="148"/>
    </location>
</feature>
<sequence>MKHLDKNSIISIIIAGMSLATAWAIRGQFGHEQGAAWAGGIGCLSILLLAKKENWYNKAIKAAFAGAVGWGFGGMMSYGILVGYGRGVDFINVYYGLASLLVVGGLYGLIGGGLFGLVLADHPEKKIKWHQVVTEMTVGGIVFYYLIVEQLGFEMTPPRSEAWGICAGSGIAMLYYMARTKQYSAMRVAIYAGLGGGFGFAFGNFLQVLGNVAEIPFNMWNVMEYSLGFFGGAGMAYGTFTSKWPEEKPTTQFTTSNLSIPIIGLLILIPFFVWQQSFIMKDFSDTLGAFVSQPQTWMMVVQIITLLVFLSLGIYWTKLFSKKKGLANQQFSYKEISMVFISLFGTYILFTILLTGSFLSFYRIEQFLYIVNFIIILVLIPKYKPTFSERPALSKTWRKALLLIFIILAILALILINSHGEMSHMQKRFDWV</sequence>
<feature type="transmembrane region" description="Helical" evidence="1">
    <location>
        <begin position="260"/>
        <end position="277"/>
    </location>
</feature>
<keyword evidence="1" id="KW-0812">Transmembrane</keyword>
<accession>A0A0H4PB23</accession>
<dbReference type="EMBL" id="CP012040">
    <property type="protein sequence ID" value="AKP51424.1"/>
    <property type="molecule type" value="Genomic_DNA"/>
</dbReference>
<feature type="transmembrane region" description="Helical" evidence="1">
    <location>
        <begin position="336"/>
        <end position="355"/>
    </location>
</feature>
<organism evidence="2 3">
    <name type="scientific">Cyclobacterium amurskyense</name>
    <dbReference type="NCBI Taxonomy" id="320787"/>
    <lineage>
        <taxon>Bacteria</taxon>
        <taxon>Pseudomonadati</taxon>
        <taxon>Bacteroidota</taxon>
        <taxon>Cytophagia</taxon>
        <taxon>Cytophagales</taxon>
        <taxon>Cyclobacteriaceae</taxon>
        <taxon>Cyclobacterium</taxon>
    </lineage>
</organism>